<sequence>MRSRPSFTTARAELWAEPVARVIAPSDETCKPTAMSPRAAQDQIMAFSPARQA</sequence>
<protein>
    <submittedName>
        <fullName evidence="1">Uncharacterized protein</fullName>
    </submittedName>
</protein>
<evidence type="ECO:0000313" key="1">
    <source>
        <dbReference type="EMBL" id="MBB5772566.1"/>
    </source>
</evidence>
<organism evidence="1 2">
    <name type="scientific">Brevundimonas vesicularis</name>
    <name type="common">Pseudomonas vesicularis</name>
    <dbReference type="NCBI Taxonomy" id="41276"/>
    <lineage>
        <taxon>Bacteria</taxon>
        <taxon>Pseudomonadati</taxon>
        <taxon>Pseudomonadota</taxon>
        <taxon>Alphaproteobacteria</taxon>
        <taxon>Caulobacterales</taxon>
        <taxon>Caulobacteraceae</taxon>
        <taxon>Brevundimonas</taxon>
    </lineage>
</organism>
<evidence type="ECO:0000313" key="2">
    <source>
        <dbReference type="Proteomes" id="UP000556201"/>
    </source>
</evidence>
<proteinExistence type="predicted"/>
<name>A0A7W9FW45_BREVE</name>
<reference evidence="1 2" key="1">
    <citation type="submission" date="2020-08" db="EMBL/GenBank/DDBJ databases">
        <title>Functional genomics of gut bacteria from endangered species of beetles.</title>
        <authorList>
            <person name="Carlos-Shanley C."/>
        </authorList>
    </citation>
    <scope>NUCLEOTIDE SEQUENCE [LARGE SCALE GENOMIC DNA]</scope>
    <source>
        <strain evidence="1 2">S00192</strain>
    </source>
</reference>
<accession>A0A7W9FW45</accession>
<dbReference type="Proteomes" id="UP000556201">
    <property type="component" value="Unassembled WGS sequence"/>
</dbReference>
<comment type="caution">
    <text evidence="1">The sequence shown here is derived from an EMBL/GenBank/DDBJ whole genome shotgun (WGS) entry which is preliminary data.</text>
</comment>
<dbReference type="AlphaFoldDB" id="A0A7W9FW45"/>
<dbReference type="EMBL" id="JACHLJ010000003">
    <property type="protein sequence ID" value="MBB5772566.1"/>
    <property type="molecule type" value="Genomic_DNA"/>
</dbReference>
<gene>
    <name evidence="1" type="ORF">HNP47_002582</name>
</gene>